<keyword evidence="4 5" id="KW-0472">Membrane</keyword>
<feature type="transmembrane region" description="Helical" evidence="5">
    <location>
        <begin position="72"/>
        <end position="93"/>
    </location>
</feature>
<protein>
    <submittedName>
        <fullName evidence="7">NnrU family protein</fullName>
    </submittedName>
</protein>
<reference evidence="7 8" key="1">
    <citation type="submission" date="2022-10" db="EMBL/GenBank/DDBJ databases">
        <title>Erythrobacter sp. sf7 Genome sequencing.</title>
        <authorList>
            <person name="Park S."/>
        </authorList>
    </citation>
    <scope>NUCLEOTIDE SEQUENCE [LARGE SCALE GENOMIC DNA]</scope>
    <source>
        <strain evidence="8">sf7</strain>
    </source>
</reference>
<dbReference type="Proteomes" id="UP001216558">
    <property type="component" value="Unassembled WGS sequence"/>
</dbReference>
<evidence type="ECO:0000256" key="3">
    <source>
        <dbReference type="ARBA" id="ARBA00022989"/>
    </source>
</evidence>
<feature type="transmembrane region" description="Helical" evidence="5">
    <location>
        <begin position="126"/>
        <end position="155"/>
    </location>
</feature>
<keyword evidence="3 5" id="KW-1133">Transmembrane helix</keyword>
<feature type="domain" description="NnrU" evidence="6">
    <location>
        <begin position="8"/>
        <end position="213"/>
    </location>
</feature>
<evidence type="ECO:0000313" key="8">
    <source>
        <dbReference type="Proteomes" id="UP001216558"/>
    </source>
</evidence>
<organism evidence="7 8">
    <name type="scientific">Erythrobacter fulvus</name>
    <dbReference type="NCBI Taxonomy" id="2987523"/>
    <lineage>
        <taxon>Bacteria</taxon>
        <taxon>Pseudomonadati</taxon>
        <taxon>Pseudomonadota</taxon>
        <taxon>Alphaproteobacteria</taxon>
        <taxon>Sphingomonadales</taxon>
        <taxon>Erythrobacteraceae</taxon>
        <taxon>Erythrobacter/Porphyrobacter group</taxon>
        <taxon>Erythrobacter</taxon>
    </lineage>
</organism>
<evidence type="ECO:0000259" key="6">
    <source>
        <dbReference type="Pfam" id="PF07298"/>
    </source>
</evidence>
<feature type="transmembrane region" description="Helical" evidence="5">
    <location>
        <begin position="5"/>
        <end position="22"/>
    </location>
</feature>
<dbReference type="EMBL" id="JAQQXQ010000013">
    <property type="protein sequence ID" value="MDC8755752.1"/>
    <property type="molecule type" value="Genomic_DNA"/>
</dbReference>
<accession>A0ABT5JSK6</accession>
<keyword evidence="8" id="KW-1185">Reference proteome</keyword>
<dbReference type="Gene3D" id="1.20.120.1630">
    <property type="match status" value="1"/>
</dbReference>
<evidence type="ECO:0000256" key="2">
    <source>
        <dbReference type="ARBA" id="ARBA00022692"/>
    </source>
</evidence>
<dbReference type="RefSeq" id="WP_273678964.1">
    <property type="nucleotide sequence ID" value="NZ_JAQQXQ010000013.1"/>
</dbReference>
<comment type="subcellular location">
    <subcellularLocation>
        <location evidence="1">Membrane</location>
        <topology evidence="1">Multi-pass membrane protein</topology>
    </subcellularLocation>
</comment>
<feature type="transmembrane region" description="Helical" evidence="5">
    <location>
        <begin position="188"/>
        <end position="211"/>
    </location>
</feature>
<sequence length="225" mass="24025">MDGSIINLVAANAAFVGTHFAMSHPLRAPMVKLLGAGGFQAVYSIVSFATLGWVVFAFKAAPGADLGGSGDIGWIIATVLTWPAMVLLAGSLIGNPALPTPMAEAQARAEPKGVFRVTRHPMMWGIGLWAASHIILFWSIRTLVTALAMGILALVGARLQDAKKEVLMGEAWAEWESKTSYWPRLGKLFSVGAVPLIAGTVLWLGGSWLHLWQADIPAGVWKWLA</sequence>
<evidence type="ECO:0000256" key="1">
    <source>
        <dbReference type="ARBA" id="ARBA00004141"/>
    </source>
</evidence>
<comment type="caution">
    <text evidence="7">The sequence shown here is derived from an EMBL/GenBank/DDBJ whole genome shotgun (WGS) entry which is preliminary data.</text>
</comment>
<name>A0ABT5JSK6_9SPHN</name>
<dbReference type="Pfam" id="PF07298">
    <property type="entry name" value="NnrU"/>
    <property type="match status" value="1"/>
</dbReference>
<keyword evidence="2 5" id="KW-0812">Transmembrane</keyword>
<proteinExistence type="predicted"/>
<feature type="transmembrane region" description="Helical" evidence="5">
    <location>
        <begin position="42"/>
        <end position="60"/>
    </location>
</feature>
<evidence type="ECO:0000256" key="4">
    <source>
        <dbReference type="ARBA" id="ARBA00023136"/>
    </source>
</evidence>
<dbReference type="InterPro" id="IPR009915">
    <property type="entry name" value="NnrU_dom"/>
</dbReference>
<gene>
    <name evidence="7" type="ORF">OIK40_13965</name>
</gene>
<evidence type="ECO:0000256" key="5">
    <source>
        <dbReference type="SAM" id="Phobius"/>
    </source>
</evidence>
<evidence type="ECO:0000313" key="7">
    <source>
        <dbReference type="EMBL" id="MDC8755752.1"/>
    </source>
</evidence>